<evidence type="ECO:0000256" key="3">
    <source>
        <dbReference type="PROSITE-ProRule" id="PRU10007"/>
    </source>
</evidence>
<comment type="caution">
    <text evidence="6">The sequence shown here is derived from an EMBL/GenBank/DDBJ whole genome shotgun (WGS) entry which is preliminary data.</text>
</comment>
<dbReference type="InterPro" id="IPR015590">
    <property type="entry name" value="Aldehyde_DH_dom"/>
</dbReference>
<feature type="active site" evidence="3">
    <location>
        <position position="246"/>
    </location>
</feature>
<gene>
    <name evidence="6" type="ORF">RC083_01940</name>
</gene>
<feature type="domain" description="Aldehyde dehydrogenase" evidence="5">
    <location>
        <begin position="17"/>
        <end position="470"/>
    </location>
</feature>
<evidence type="ECO:0000256" key="1">
    <source>
        <dbReference type="ARBA" id="ARBA00009986"/>
    </source>
</evidence>
<dbReference type="PANTHER" id="PTHR43353:SF5">
    <property type="entry name" value="SUCCINATE-SEMIALDEHYDE DEHYDROGENASE, MITOCHONDRIAL"/>
    <property type="match status" value="1"/>
</dbReference>
<protein>
    <submittedName>
        <fullName evidence="6">NAD-dependent succinate-semialdehyde dehydrogenase</fullName>
        <ecNumber evidence="6">1.2.1.-</ecNumber>
    </submittedName>
</protein>
<name>A0ABU1B708_PSEHA</name>
<dbReference type="CDD" id="cd07103">
    <property type="entry name" value="ALDH_F5_SSADH_GabD"/>
    <property type="match status" value="1"/>
</dbReference>
<evidence type="ECO:0000256" key="4">
    <source>
        <dbReference type="RuleBase" id="RU003345"/>
    </source>
</evidence>
<dbReference type="Gene3D" id="3.40.605.10">
    <property type="entry name" value="Aldehyde Dehydrogenase, Chain A, domain 1"/>
    <property type="match status" value="1"/>
</dbReference>
<dbReference type="SUPFAM" id="SSF53720">
    <property type="entry name" value="ALDH-like"/>
    <property type="match status" value="1"/>
</dbReference>
<keyword evidence="7" id="KW-1185">Reference proteome</keyword>
<dbReference type="PANTHER" id="PTHR43353">
    <property type="entry name" value="SUCCINATE-SEMIALDEHYDE DEHYDROGENASE, MITOCHONDRIAL"/>
    <property type="match status" value="1"/>
</dbReference>
<dbReference type="Gene3D" id="3.40.309.10">
    <property type="entry name" value="Aldehyde Dehydrogenase, Chain A, domain 2"/>
    <property type="match status" value="1"/>
</dbReference>
<evidence type="ECO:0000313" key="6">
    <source>
        <dbReference type="EMBL" id="MDQ9090349.1"/>
    </source>
</evidence>
<dbReference type="InterPro" id="IPR029510">
    <property type="entry name" value="Ald_DH_CS_GLU"/>
</dbReference>
<accession>A0ABU1B708</accession>
<dbReference type="InterPro" id="IPR016161">
    <property type="entry name" value="Ald_DH/histidinol_DH"/>
</dbReference>
<organism evidence="6 7">
    <name type="scientific">Pseudoalteromonas haloplanktis</name>
    <name type="common">Alteromonas haloplanktis</name>
    <dbReference type="NCBI Taxonomy" id="228"/>
    <lineage>
        <taxon>Bacteria</taxon>
        <taxon>Pseudomonadati</taxon>
        <taxon>Pseudomonadota</taxon>
        <taxon>Gammaproteobacteria</taxon>
        <taxon>Alteromonadales</taxon>
        <taxon>Pseudoalteromonadaceae</taxon>
        <taxon>Pseudoalteromonas</taxon>
    </lineage>
</organism>
<sequence length="476" mass="51269">MLSKQLYIGGKLITTGSTTQVLNPATLETIGEIAAAGIDEANLALEAAQAAFPTWSKTPVTERVKWMHKLRDAVIENEQHLRECLHLEMAKPWQSTKDDYQMLVDSLNFYADAMLNLEQESLTDKEGTHSHSLRREPLGVAAAFLAWNFPLLNLAYKLGPAMAAGCPIVIKPSVKTPLSAYAVGELCQQIGLPAGVVNIISGPDHKVGDAISASTIPSLLTLIGSTNVGKHVIGTGATSIKRYSMELGGNAPAIVLADANLDNAADVICGVKYANAGQICVTPNRVFIAEQVAEQFIEKVVARAKAVKVGFDRDADIDMGPVMDLASWNRIDELVKDAQAKGATVLVGGGKPEHCQTGYFYSPTVLVGVTPEMRIYQEEIFGPVISIITFDSQQQVLIDANDTDAGLSSFIFTQDLEQAEHFASELRFGEVQVNGIKYAINLPHLGIKQSGVGVDCSVLALDDYLSYKRVSRALNV</sequence>
<dbReference type="EMBL" id="JAVIFY010000001">
    <property type="protein sequence ID" value="MDQ9090349.1"/>
    <property type="molecule type" value="Genomic_DNA"/>
</dbReference>
<dbReference type="GO" id="GO:0016491">
    <property type="term" value="F:oxidoreductase activity"/>
    <property type="evidence" value="ECO:0007669"/>
    <property type="project" value="UniProtKB-KW"/>
</dbReference>
<keyword evidence="2 4" id="KW-0560">Oxidoreductase</keyword>
<dbReference type="EC" id="1.2.1.-" evidence="6"/>
<evidence type="ECO:0000256" key="2">
    <source>
        <dbReference type="ARBA" id="ARBA00023002"/>
    </source>
</evidence>
<evidence type="ECO:0000259" key="5">
    <source>
        <dbReference type="Pfam" id="PF00171"/>
    </source>
</evidence>
<dbReference type="PROSITE" id="PS00687">
    <property type="entry name" value="ALDEHYDE_DEHYDR_GLU"/>
    <property type="match status" value="1"/>
</dbReference>
<evidence type="ECO:0000313" key="7">
    <source>
        <dbReference type="Proteomes" id="UP001226574"/>
    </source>
</evidence>
<proteinExistence type="inferred from homology"/>
<dbReference type="Proteomes" id="UP001226574">
    <property type="component" value="Unassembled WGS sequence"/>
</dbReference>
<dbReference type="RefSeq" id="WP_138553930.1">
    <property type="nucleotide sequence ID" value="NZ_JAVIFY010000001.1"/>
</dbReference>
<dbReference type="InterPro" id="IPR016163">
    <property type="entry name" value="Ald_DH_C"/>
</dbReference>
<dbReference type="InterPro" id="IPR016162">
    <property type="entry name" value="Ald_DH_N"/>
</dbReference>
<reference evidence="6 7" key="1">
    <citation type="submission" date="2023-08" db="EMBL/GenBank/DDBJ databases">
        <title>Pseudoalteromonas haloplanktis LL1 genome.</title>
        <authorList>
            <person name="Wu S."/>
        </authorList>
    </citation>
    <scope>NUCLEOTIDE SEQUENCE [LARGE SCALE GENOMIC DNA]</scope>
    <source>
        <strain evidence="6 7">LL1</strain>
    </source>
</reference>
<dbReference type="Pfam" id="PF00171">
    <property type="entry name" value="Aldedh"/>
    <property type="match status" value="1"/>
</dbReference>
<dbReference type="InterPro" id="IPR050740">
    <property type="entry name" value="Aldehyde_DH_Superfamily"/>
</dbReference>
<comment type="similarity">
    <text evidence="1 4">Belongs to the aldehyde dehydrogenase family.</text>
</comment>